<feature type="compositionally biased region" description="Low complexity" evidence="5">
    <location>
        <begin position="529"/>
        <end position="569"/>
    </location>
</feature>
<keyword evidence="6" id="KW-0472">Membrane</keyword>
<protein>
    <submittedName>
        <fullName evidence="9">HAMP domain-containing protein</fullName>
    </submittedName>
</protein>
<feature type="region of interest" description="Disordered" evidence="5">
    <location>
        <begin position="529"/>
        <end position="578"/>
    </location>
</feature>
<dbReference type="InterPro" id="IPR024478">
    <property type="entry name" value="HlyB_4HB_MCP"/>
</dbReference>
<evidence type="ECO:0000313" key="10">
    <source>
        <dbReference type="Proteomes" id="UP000431684"/>
    </source>
</evidence>
<dbReference type="InterPro" id="IPR051310">
    <property type="entry name" value="MCP_chemotaxis"/>
</dbReference>
<evidence type="ECO:0000259" key="8">
    <source>
        <dbReference type="PROSITE" id="PS50885"/>
    </source>
</evidence>
<keyword evidence="2" id="KW-0488">Methylation</keyword>
<evidence type="ECO:0000313" key="9">
    <source>
        <dbReference type="EMBL" id="MUI11125.1"/>
    </source>
</evidence>
<dbReference type="OrthoDB" id="5441488at2"/>
<feature type="transmembrane region" description="Helical" evidence="6">
    <location>
        <begin position="12"/>
        <end position="35"/>
    </location>
</feature>
<evidence type="ECO:0000256" key="2">
    <source>
        <dbReference type="ARBA" id="ARBA00022481"/>
    </source>
</evidence>
<dbReference type="EMBL" id="WNWM01000002">
    <property type="protein sequence ID" value="MUI11125.1"/>
    <property type="molecule type" value="Genomic_DNA"/>
</dbReference>
<keyword evidence="4" id="KW-0807">Transducer</keyword>
<feature type="domain" description="Methyl-accepting transducer" evidence="7">
    <location>
        <begin position="270"/>
        <end position="499"/>
    </location>
</feature>
<evidence type="ECO:0000256" key="6">
    <source>
        <dbReference type="SAM" id="Phobius"/>
    </source>
</evidence>
<gene>
    <name evidence="9" type="ORF">GJV26_01250</name>
</gene>
<evidence type="ECO:0000256" key="4">
    <source>
        <dbReference type="PROSITE-ProRule" id="PRU00284"/>
    </source>
</evidence>
<dbReference type="GO" id="GO:0004888">
    <property type="term" value="F:transmembrane signaling receptor activity"/>
    <property type="evidence" value="ECO:0007669"/>
    <property type="project" value="TreeGrafter"/>
</dbReference>
<evidence type="ECO:0000256" key="1">
    <source>
        <dbReference type="ARBA" id="ARBA00004370"/>
    </source>
</evidence>
<comment type="subcellular location">
    <subcellularLocation>
        <location evidence="1">Membrane</location>
    </subcellularLocation>
</comment>
<keyword evidence="10" id="KW-1185">Reference proteome</keyword>
<dbReference type="GO" id="GO:0006935">
    <property type="term" value="P:chemotaxis"/>
    <property type="evidence" value="ECO:0007669"/>
    <property type="project" value="TreeGrafter"/>
</dbReference>
<dbReference type="CDD" id="cd19411">
    <property type="entry name" value="MCP2201-like_sensor"/>
    <property type="match status" value="1"/>
</dbReference>
<proteinExistence type="inferred from homology"/>
<keyword evidence="6" id="KW-1133">Transmembrane helix</keyword>
<dbReference type="InterPro" id="IPR004089">
    <property type="entry name" value="MCPsignal_dom"/>
</dbReference>
<dbReference type="GO" id="GO:0007165">
    <property type="term" value="P:signal transduction"/>
    <property type="evidence" value="ECO:0007669"/>
    <property type="project" value="UniProtKB-KW"/>
</dbReference>
<dbReference type="AlphaFoldDB" id="A0A6I3XH98"/>
<dbReference type="Gene3D" id="1.10.287.950">
    <property type="entry name" value="Methyl-accepting chemotaxis protein"/>
    <property type="match status" value="1"/>
</dbReference>
<sequence length="578" mass="60474">MNFFRNLAIGRRLGLGFAVTIALALVIAAIALWRLDDVAQATRNMMASPLAKERMISDWYTNIDSAVRRTTAIAKSADPSLAAYFADESKGSSSRSSELQKKIEALLVTDEEKALFAKIMDQRKVYLSSRDQVAKLKAAGQLEEGARIFESVFVPGAARYQELVKDLLALERARIDETGAEIDAINERSRALVGTLALLALVFGSASAWWLTVGITRPLRLAVATARRVAEGDLTGRIEAAGTDETGTLLRALGDMNAALLNIVTEVRGGTDCIALASSEIAAGNHDLSGRTEQQAGALEETASTMEELTSTVRTNADNARQANGLAATAAAAAAKGGDVVQQVVGRMTSIDAASKKIVDIIGTIDGIAFQTNILALNAAVEAARAGEQGRGFAVVASEVRNLAQRSAAAAREIKELIGASVSEVAEGSRLVTEAGSTMDDIVASVRRVSDVIGEIAAASVEQSTGIEEVNGAIVQMDAVTQQNAALVEQSAAAAESMQQQAKALADVVSVFRTGSGAEHVQASARASARAPATAAAKPKMVAAPARPVKRQPAAQPAPAARKPVAAARSVESDWEEF</sequence>
<feature type="domain" description="HAMP" evidence="8">
    <location>
        <begin position="213"/>
        <end position="265"/>
    </location>
</feature>
<feature type="transmembrane region" description="Helical" evidence="6">
    <location>
        <begin position="191"/>
        <end position="211"/>
    </location>
</feature>
<dbReference type="SMART" id="SM00304">
    <property type="entry name" value="HAMP"/>
    <property type="match status" value="1"/>
</dbReference>
<dbReference type="PROSITE" id="PS50111">
    <property type="entry name" value="CHEMOTAXIS_TRANSDUC_2"/>
    <property type="match status" value="1"/>
</dbReference>
<accession>A0A6I3XH98</accession>
<evidence type="ECO:0000256" key="3">
    <source>
        <dbReference type="ARBA" id="ARBA00029447"/>
    </source>
</evidence>
<dbReference type="Pfam" id="PF00672">
    <property type="entry name" value="HAMP"/>
    <property type="match status" value="1"/>
</dbReference>
<dbReference type="RefSeq" id="WP_155706971.1">
    <property type="nucleotide sequence ID" value="NZ_BMWU01000041.1"/>
</dbReference>
<evidence type="ECO:0000259" key="7">
    <source>
        <dbReference type="PROSITE" id="PS50111"/>
    </source>
</evidence>
<dbReference type="CDD" id="cd11386">
    <property type="entry name" value="MCP_signal"/>
    <property type="match status" value="1"/>
</dbReference>
<dbReference type="GO" id="GO:0005886">
    <property type="term" value="C:plasma membrane"/>
    <property type="evidence" value="ECO:0007669"/>
    <property type="project" value="TreeGrafter"/>
</dbReference>
<dbReference type="CDD" id="cd06225">
    <property type="entry name" value="HAMP"/>
    <property type="match status" value="1"/>
</dbReference>
<organism evidence="9 10">
    <name type="scientific">Pseudoduganella dura</name>
    <dbReference type="NCBI Taxonomy" id="321982"/>
    <lineage>
        <taxon>Bacteria</taxon>
        <taxon>Pseudomonadati</taxon>
        <taxon>Pseudomonadota</taxon>
        <taxon>Betaproteobacteria</taxon>
        <taxon>Burkholderiales</taxon>
        <taxon>Oxalobacteraceae</taxon>
        <taxon>Telluria group</taxon>
        <taxon>Pseudoduganella</taxon>
    </lineage>
</organism>
<reference evidence="9 10" key="1">
    <citation type="submission" date="2019-11" db="EMBL/GenBank/DDBJ databases">
        <title>Draft Genome Sequences of Six Type Strains of the Genus Massilia.</title>
        <authorList>
            <person name="Miess H."/>
            <person name="Frediansyah A."/>
            <person name="Goeker M."/>
            <person name="Gross H."/>
        </authorList>
    </citation>
    <scope>NUCLEOTIDE SEQUENCE [LARGE SCALE GENOMIC DNA]</scope>
    <source>
        <strain evidence="9 10">DSM 17513</strain>
    </source>
</reference>
<dbReference type="PROSITE" id="PS50885">
    <property type="entry name" value="HAMP"/>
    <property type="match status" value="1"/>
</dbReference>
<comment type="caution">
    <text evidence="9">The sequence shown here is derived from an EMBL/GenBank/DDBJ whole genome shotgun (WGS) entry which is preliminary data.</text>
</comment>
<dbReference type="Pfam" id="PF12729">
    <property type="entry name" value="4HB_MCP_1"/>
    <property type="match status" value="1"/>
</dbReference>
<dbReference type="SMART" id="SM00283">
    <property type="entry name" value="MA"/>
    <property type="match status" value="1"/>
</dbReference>
<dbReference type="InterPro" id="IPR003660">
    <property type="entry name" value="HAMP_dom"/>
</dbReference>
<evidence type="ECO:0000256" key="5">
    <source>
        <dbReference type="SAM" id="MobiDB-lite"/>
    </source>
</evidence>
<dbReference type="SUPFAM" id="SSF58104">
    <property type="entry name" value="Methyl-accepting chemotaxis protein (MCP) signaling domain"/>
    <property type="match status" value="1"/>
</dbReference>
<dbReference type="Pfam" id="PF00015">
    <property type="entry name" value="MCPsignal"/>
    <property type="match status" value="1"/>
</dbReference>
<dbReference type="PANTHER" id="PTHR43531">
    <property type="entry name" value="PROTEIN ICFG"/>
    <property type="match status" value="1"/>
</dbReference>
<comment type="similarity">
    <text evidence="3">Belongs to the methyl-accepting chemotaxis (MCP) protein family.</text>
</comment>
<dbReference type="InterPro" id="IPR047347">
    <property type="entry name" value="YvaQ-like_sensor"/>
</dbReference>
<keyword evidence="6" id="KW-0812">Transmembrane</keyword>
<dbReference type="FunFam" id="1.10.287.950:FF:000001">
    <property type="entry name" value="Methyl-accepting chemotaxis sensory transducer"/>
    <property type="match status" value="1"/>
</dbReference>
<dbReference type="Proteomes" id="UP000431684">
    <property type="component" value="Unassembled WGS sequence"/>
</dbReference>
<name>A0A6I3XH98_9BURK</name>
<dbReference type="PANTHER" id="PTHR43531:SF14">
    <property type="entry name" value="METHYL-ACCEPTING CHEMOTAXIS PROTEIN I-RELATED"/>
    <property type="match status" value="1"/>
</dbReference>